<feature type="compositionally biased region" description="Polar residues" evidence="1">
    <location>
        <begin position="84"/>
        <end position="98"/>
    </location>
</feature>
<evidence type="ECO:0000256" key="1">
    <source>
        <dbReference type="SAM" id="MobiDB-lite"/>
    </source>
</evidence>
<protein>
    <submittedName>
        <fullName evidence="2">Uncharacterized protein</fullName>
    </submittedName>
</protein>
<accession>A0ABD1TM38</accession>
<name>A0ABD1TM38_9LAMI</name>
<dbReference type="AlphaFoldDB" id="A0ABD1TM38"/>
<evidence type="ECO:0000313" key="3">
    <source>
        <dbReference type="Proteomes" id="UP001604277"/>
    </source>
</evidence>
<sequence length="112" mass="12558">MKKNVSENEYKYDIIFLNKPVPSTSTTSTSIRSKTDKGKDIAYTTDTPMPLHRQTFLSAVKQLNFPSSPASKSRKRKIEEHPISSDNVANSEKLATSRTDGHSRVSKDKDTL</sequence>
<proteinExistence type="predicted"/>
<dbReference type="Proteomes" id="UP001604277">
    <property type="component" value="Unassembled WGS sequence"/>
</dbReference>
<reference evidence="3" key="1">
    <citation type="submission" date="2024-07" db="EMBL/GenBank/DDBJ databases">
        <title>Two chromosome-level genome assemblies of Korean endemic species Abeliophyllum distichum and Forsythia ovata (Oleaceae).</title>
        <authorList>
            <person name="Jang H."/>
        </authorList>
    </citation>
    <scope>NUCLEOTIDE SEQUENCE [LARGE SCALE GENOMIC DNA]</scope>
</reference>
<feature type="compositionally biased region" description="Basic and acidic residues" evidence="1">
    <location>
        <begin position="99"/>
        <end position="112"/>
    </location>
</feature>
<keyword evidence="3" id="KW-1185">Reference proteome</keyword>
<comment type="caution">
    <text evidence="2">The sequence shown here is derived from an EMBL/GenBank/DDBJ whole genome shotgun (WGS) entry which is preliminary data.</text>
</comment>
<evidence type="ECO:0000313" key="2">
    <source>
        <dbReference type="EMBL" id="KAL2513797.1"/>
    </source>
</evidence>
<gene>
    <name evidence="2" type="ORF">Fot_27768</name>
</gene>
<organism evidence="2 3">
    <name type="scientific">Forsythia ovata</name>
    <dbReference type="NCBI Taxonomy" id="205694"/>
    <lineage>
        <taxon>Eukaryota</taxon>
        <taxon>Viridiplantae</taxon>
        <taxon>Streptophyta</taxon>
        <taxon>Embryophyta</taxon>
        <taxon>Tracheophyta</taxon>
        <taxon>Spermatophyta</taxon>
        <taxon>Magnoliopsida</taxon>
        <taxon>eudicotyledons</taxon>
        <taxon>Gunneridae</taxon>
        <taxon>Pentapetalae</taxon>
        <taxon>asterids</taxon>
        <taxon>lamiids</taxon>
        <taxon>Lamiales</taxon>
        <taxon>Oleaceae</taxon>
        <taxon>Forsythieae</taxon>
        <taxon>Forsythia</taxon>
    </lineage>
</organism>
<dbReference type="EMBL" id="JBFOLJ010000008">
    <property type="protein sequence ID" value="KAL2513797.1"/>
    <property type="molecule type" value="Genomic_DNA"/>
</dbReference>
<feature type="region of interest" description="Disordered" evidence="1">
    <location>
        <begin position="62"/>
        <end position="112"/>
    </location>
</feature>